<dbReference type="Gene3D" id="3.20.20.70">
    <property type="entry name" value="Aldolase class I"/>
    <property type="match status" value="1"/>
</dbReference>
<evidence type="ECO:0000313" key="15">
    <source>
        <dbReference type="Proteomes" id="UP000246278"/>
    </source>
</evidence>
<feature type="binding site" evidence="10">
    <location>
        <begin position="183"/>
        <end position="184"/>
    </location>
    <ligand>
        <name>2-[(2R,5Z)-2-carboxy-4-methylthiazol-5(2H)-ylidene]ethyl phosphate</name>
        <dbReference type="ChEBI" id="CHEBI:62899"/>
    </ligand>
</feature>
<evidence type="ECO:0000256" key="12">
    <source>
        <dbReference type="RuleBase" id="RU004253"/>
    </source>
</evidence>
<evidence type="ECO:0000256" key="8">
    <source>
        <dbReference type="ARBA" id="ARBA00047851"/>
    </source>
</evidence>
<evidence type="ECO:0000256" key="4">
    <source>
        <dbReference type="ARBA" id="ARBA00022723"/>
    </source>
</evidence>
<accession>A0A317T8V5</accession>
<dbReference type="OrthoDB" id="9812206at2"/>
<evidence type="ECO:0000256" key="11">
    <source>
        <dbReference type="RuleBase" id="RU003826"/>
    </source>
</evidence>
<comment type="cofactor">
    <cofactor evidence="10">
        <name>Mg(2+)</name>
        <dbReference type="ChEBI" id="CHEBI:18420"/>
    </cofactor>
    <text evidence="10">Binds 1 Mg(2+) ion per subunit.</text>
</comment>
<proteinExistence type="inferred from homology"/>
<dbReference type="GO" id="GO:0000287">
    <property type="term" value="F:magnesium ion binding"/>
    <property type="evidence" value="ECO:0007669"/>
    <property type="project" value="UniProtKB-UniRule"/>
</dbReference>
<keyword evidence="6 10" id="KW-0784">Thiamine biosynthesis</keyword>
<dbReference type="PANTHER" id="PTHR20857:SF23">
    <property type="entry name" value="THIAMINE BIOSYNTHETIC BIFUNCTIONAL ENZYME"/>
    <property type="match status" value="1"/>
</dbReference>
<feature type="binding site" evidence="10">
    <location>
        <position position="87"/>
    </location>
    <ligand>
        <name>Mg(2+)</name>
        <dbReference type="ChEBI" id="CHEBI:18420"/>
    </ligand>
</feature>
<comment type="catalytic activity">
    <reaction evidence="8 10 11">
        <text>2-(2-carboxy-4-methylthiazol-5-yl)ethyl phosphate + 4-amino-2-methyl-5-(diphosphooxymethyl)pyrimidine + 2 H(+) = thiamine phosphate + CO2 + diphosphate</text>
        <dbReference type="Rhea" id="RHEA:47848"/>
        <dbReference type="ChEBI" id="CHEBI:15378"/>
        <dbReference type="ChEBI" id="CHEBI:16526"/>
        <dbReference type="ChEBI" id="CHEBI:33019"/>
        <dbReference type="ChEBI" id="CHEBI:37575"/>
        <dbReference type="ChEBI" id="CHEBI:57841"/>
        <dbReference type="ChEBI" id="CHEBI:62890"/>
        <dbReference type="EC" id="2.5.1.3"/>
    </reaction>
</comment>
<feature type="binding site" evidence="10">
    <location>
        <position position="67"/>
    </location>
    <ligand>
        <name>4-amino-2-methyl-5-(diphosphooxymethyl)pyrimidine</name>
        <dbReference type="ChEBI" id="CHEBI:57841"/>
    </ligand>
</feature>
<dbReference type="EC" id="2.5.1.3" evidence="10"/>
<comment type="catalytic activity">
    <reaction evidence="7 10 11">
        <text>4-methyl-5-(2-phosphooxyethyl)-thiazole + 4-amino-2-methyl-5-(diphosphooxymethyl)pyrimidine + H(+) = thiamine phosphate + diphosphate</text>
        <dbReference type="Rhea" id="RHEA:22328"/>
        <dbReference type="ChEBI" id="CHEBI:15378"/>
        <dbReference type="ChEBI" id="CHEBI:33019"/>
        <dbReference type="ChEBI" id="CHEBI:37575"/>
        <dbReference type="ChEBI" id="CHEBI:57841"/>
        <dbReference type="ChEBI" id="CHEBI:58296"/>
        <dbReference type="EC" id="2.5.1.3"/>
    </reaction>
</comment>
<dbReference type="InterPro" id="IPR013785">
    <property type="entry name" value="Aldolase_TIM"/>
</dbReference>
<evidence type="ECO:0000256" key="5">
    <source>
        <dbReference type="ARBA" id="ARBA00022842"/>
    </source>
</evidence>
<dbReference type="FunFam" id="3.20.20.70:FF:000096">
    <property type="entry name" value="Thiamine-phosphate synthase"/>
    <property type="match status" value="1"/>
</dbReference>
<dbReference type="GO" id="GO:0004789">
    <property type="term" value="F:thiamine-phosphate diphosphorylase activity"/>
    <property type="evidence" value="ECO:0007669"/>
    <property type="project" value="UniProtKB-UniRule"/>
</dbReference>
<sequence>MQIERPTLCYITATNSSCPVEQSEKALEGGARMIQLRNKTAPGSALYDWAVDIQKLCRVYDAIFIVNDRVDIALTANADGVHLGQRDLPVAPARKLLGKNKILGMSISSLAEAEEAVRAGCNYVGLGHIYPTSSKQKTGKPLGTSCITEVSRHISIPVIAIGGITASNAGEVIRAGATGIAVISAVAEAPDPRKATSELIQNMQSCLQ</sequence>
<evidence type="ECO:0000256" key="7">
    <source>
        <dbReference type="ARBA" id="ARBA00047334"/>
    </source>
</evidence>
<dbReference type="GO" id="GO:0009228">
    <property type="term" value="P:thiamine biosynthetic process"/>
    <property type="evidence" value="ECO:0007669"/>
    <property type="project" value="UniProtKB-KW"/>
</dbReference>
<feature type="binding site" evidence="10">
    <location>
        <position position="135"/>
    </location>
    <ligand>
        <name>4-amino-2-methyl-5-(diphosphooxymethyl)pyrimidine</name>
        <dbReference type="ChEBI" id="CHEBI:57841"/>
    </ligand>
</feature>
<reference evidence="15" key="1">
    <citation type="submission" date="2017-10" db="EMBL/GenBank/DDBJ databases">
        <authorList>
            <person name="Gaisin V.A."/>
            <person name="Rysina M.S."/>
            <person name="Grouzdev D.S."/>
        </authorList>
    </citation>
    <scope>NUCLEOTIDE SEQUENCE [LARGE SCALE GENOMIC DNA]</scope>
    <source>
        <strain evidence="15">V1</strain>
    </source>
</reference>
<evidence type="ECO:0000313" key="14">
    <source>
        <dbReference type="EMBL" id="PWW83005.1"/>
    </source>
</evidence>
<name>A0A317T8V5_9CHLB</name>
<feature type="domain" description="Thiamine phosphate synthase/TenI" evidence="13">
    <location>
        <begin position="11"/>
        <end position="186"/>
    </location>
</feature>
<feature type="binding site" evidence="10">
    <location>
        <begin position="35"/>
        <end position="39"/>
    </location>
    <ligand>
        <name>4-amino-2-methyl-5-(diphosphooxymethyl)pyrimidine</name>
        <dbReference type="ChEBI" id="CHEBI:57841"/>
    </ligand>
</feature>
<evidence type="ECO:0000256" key="10">
    <source>
        <dbReference type="HAMAP-Rule" id="MF_00097"/>
    </source>
</evidence>
<keyword evidence="15" id="KW-1185">Reference proteome</keyword>
<evidence type="ECO:0000256" key="2">
    <source>
        <dbReference type="ARBA" id="ARBA00005165"/>
    </source>
</evidence>
<dbReference type="Pfam" id="PF02581">
    <property type="entry name" value="TMP-TENI"/>
    <property type="match status" value="1"/>
</dbReference>
<comment type="caution">
    <text evidence="14">The sequence shown here is derived from an EMBL/GenBank/DDBJ whole genome shotgun (WGS) entry which is preliminary data.</text>
</comment>
<dbReference type="EMBL" id="PDNZ01000001">
    <property type="protein sequence ID" value="PWW83005.1"/>
    <property type="molecule type" value="Genomic_DNA"/>
</dbReference>
<dbReference type="UniPathway" id="UPA00060">
    <property type="reaction ID" value="UER00141"/>
</dbReference>
<protein>
    <recommendedName>
        <fullName evidence="10">Thiamine-phosphate synthase</fullName>
        <shortName evidence="10">TP synthase</shortName>
        <shortName evidence="10">TPS</shortName>
        <ecNumber evidence="10">2.5.1.3</ecNumber>
    </recommendedName>
    <alternativeName>
        <fullName evidence="10">Thiamine-phosphate pyrophosphorylase</fullName>
        <shortName evidence="10">TMP pyrophosphorylase</shortName>
        <shortName evidence="10">TMP-PPase</shortName>
    </alternativeName>
</protein>
<keyword evidence="4 10" id="KW-0479">Metal-binding</keyword>
<evidence type="ECO:0000256" key="6">
    <source>
        <dbReference type="ARBA" id="ARBA00022977"/>
    </source>
</evidence>
<comment type="catalytic activity">
    <reaction evidence="9 10 11">
        <text>2-[(2R,5Z)-2-carboxy-4-methylthiazol-5(2H)-ylidene]ethyl phosphate + 4-amino-2-methyl-5-(diphosphooxymethyl)pyrimidine + 2 H(+) = thiamine phosphate + CO2 + diphosphate</text>
        <dbReference type="Rhea" id="RHEA:47844"/>
        <dbReference type="ChEBI" id="CHEBI:15378"/>
        <dbReference type="ChEBI" id="CHEBI:16526"/>
        <dbReference type="ChEBI" id="CHEBI:33019"/>
        <dbReference type="ChEBI" id="CHEBI:37575"/>
        <dbReference type="ChEBI" id="CHEBI:57841"/>
        <dbReference type="ChEBI" id="CHEBI:62899"/>
        <dbReference type="EC" id="2.5.1.3"/>
    </reaction>
</comment>
<dbReference type="GO" id="GO:0005737">
    <property type="term" value="C:cytoplasm"/>
    <property type="evidence" value="ECO:0007669"/>
    <property type="project" value="TreeGrafter"/>
</dbReference>
<dbReference type="InterPro" id="IPR034291">
    <property type="entry name" value="TMP_synthase"/>
</dbReference>
<feature type="binding site" evidence="10">
    <location>
        <begin position="132"/>
        <end position="134"/>
    </location>
    <ligand>
        <name>2-[(2R,5Z)-2-carboxy-4-methylthiazol-5(2H)-ylidene]ethyl phosphate</name>
        <dbReference type="ChEBI" id="CHEBI:62899"/>
    </ligand>
</feature>
<evidence type="ECO:0000256" key="9">
    <source>
        <dbReference type="ARBA" id="ARBA00047883"/>
    </source>
</evidence>
<comment type="pathway">
    <text evidence="2 10 12">Cofactor biosynthesis; thiamine diphosphate biosynthesis; thiamine phosphate from 4-amino-2-methyl-5-diphosphomethylpyrimidine and 4-methyl-5-(2-phosphoethyl)-thiazole: step 1/1.</text>
</comment>
<feature type="binding site" evidence="10">
    <location>
        <position position="106"/>
    </location>
    <ligand>
        <name>4-amino-2-methyl-5-(diphosphooxymethyl)pyrimidine</name>
        <dbReference type="ChEBI" id="CHEBI:57841"/>
    </ligand>
</feature>
<dbReference type="RefSeq" id="WP_110021891.1">
    <property type="nucleotide sequence ID" value="NZ_PDNZ01000001.1"/>
</dbReference>
<dbReference type="CDD" id="cd00564">
    <property type="entry name" value="TMP_TenI"/>
    <property type="match status" value="1"/>
</dbReference>
<dbReference type="NCBIfam" id="TIGR00693">
    <property type="entry name" value="thiE"/>
    <property type="match status" value="1"/>
</dbReference>
<evidence type="ECO:0000259" key="13">
    <source>
        <dbReference type="Pfam" id="PF02581"/>
    </source>
</evidence>
<comment type="function">
    <text evidence="1 10">Condenses 4-methyl-5-(beta-hydroxyethyl)thiazole monophosphate (THZ-P) and 2-methyl-4-amino-5-hydroxymethyl pyrimidine pyrophosphate (HMP-PP) to form thiamine monophosphate (TMP).</text>
</comment>
<dbReference type="GO" id="GO:0009229">
    <property type="term" value="P:thiamine diphosphate biosynthetic process"/>
    <property type="evidence" value="ECO:0007669"/>
    <property type="project" value="UniProtKB-UniRule"/>
</dbReference>
<keyword evidence="5 10" id="KW-0460">Magnesium</keyword>
<dbReference type="SUPFAM" id="SSF51391">
    <property type="entry name" value="Thiamin phosphate synthase"/>
    <property type="match status" value="1"/>
</dbReference>
<evidence type="ECO:0000256" key="3">
    <source>
        <dbReference type="ARBA" id="ARBA00022679"/>
    </source>
</evidence>
<dbReference type="HAMAP" id="MF_00097">
    <property type="entry name" value="TMP_synthase"/>
    <property type="match status" value="1"/>
</dbReference>
<comment type="similarity">
    <text evidence="10 11">Belongs to the thiamine-phosphate synthase family.</text>
</comment>
<dbReference type="InterPro" id="IPR022998">
    <property type="entry name" value="ThiamineP_synth_TenI"/>
</dbReference>
<gene>
    <name evidence="10 14" type="primary">thiE</name>
    <name evidence="14" type="ORF">CR164_00090</name>
</gene>
<organism evidence="14 15">
    <name type="scientific">Prosthecochloris marina</name>
    <dbReference type="NCBI Taxonomy" id="2017681"/>
    <lineage>
        <taxon>Bacteria</taxon>
        <taxon>Pseudomonadati</taxon>
        <taxon>Chlorobiota</taxon>
        <taxon>Chlorobiia</taxon>
        <taxon>Chlorobiales</taxon>
        <taxon>Chlorobiaceae</taxon>
        <taxon>Prosthecochloris</taxon>
    </lineage>
</organism>
<dbReference type="Proteomes" id="UP000246278">
    <property type="component" value="Unassembled WGS sequence"/>
</dbReference>
<dbReference type="InterPro" id="IPR036206">
    <property type="entry name" value="ThiamineP_synth_sf"/>
</dbReference>
<evidence type="ECO:0000256" key="1">
    <source>
        <dbReference type="ARBA" id="ARBA00003814"/>
    </source>
</evidence>
<keyword evidence="3 10" id="KW-0808">Transferase</keyword>
<dbReference type="AlphaFoldDB" id="A0A317T8V5"/>
<dbReference type="PANTHER" id="PTHR20857">
    <property type="entry name" value="THIAMINE-PHOSPHATE PYROPHOSPHORYLASE"/>
    <property type="match status" value="1"/>
</dbReference>
<feature type="binding site" evidence="10">
    <location>
        <position position="68"/>
    </location>
    <ligand>
        <name>Mg(2+)</name>
        <dbReference type="ChEBI" id="CHEBI:18420"/>
    </ligand>
</feature>
<feature type="binding site" evidence="10">
    <location>
        <position position="163"/>
    </location>
    <ligand>
        <name>2-[(2R,5Z)-2-carboxy-4-methylthiazol-5(2H)-ylidene]ethyl phosphate</name>
        <dbReference type="ChEBI" id="CHEBI:62899"/>
    </ligand>
</feature>